<evidence type="ECO:0000256" key="1">
    <source>
        <dbReference type="SAM" id="Phobius"/>
    </source>
</evidence>
<keyword evidence="4" id="KW-1185">Reference proteome</keyword>
<protein>
    <recommendedName>
        <fullName evidence="2">DUF6534 domain-containing protein</fullName>
    </recommendedName>
</protein>
<dbReference type="AlphaFoldDB" id="A0A0C3GKU4"/>
<keyword evidence="1" id="KW-1133">Transmembrane helix</keyword>
<dbReference type="InParanoid" id="A0A0C3GKU4"/>
<organism evidence="3 4">
    <name type="scientific">Piloderma croceum (strain F 1598)</name>
    <dbReference type="NCBI Taxonomy" id="765440"/>
    <lineage>
        <taxon>Eukaryota</taxon>
        <taxon>Fungi</taxon>
        <taxon>Dikarya</taxon>
        <taxon>Basidiomycota</taxon>
        <taxon>Agaricomycotina</taxon>
        <taxon>Agaricomycetes</taxon>
        <taxon>Agaricomycetidae</taxon>
        <taxon>Atheliales</taxon>
        <taxon>Atheliaceae</taxon>
        <taxon>Piloderma</taxon>
    </lineage>
</organism>
<feature type="transmembrane region" description="Helical" evidence="1">
    <location>
        <begin position="93"/>
        <end position="116"/>
    </location>
</feature>
<feature type="transmembrane region" description="Helical" evidence="1">
    <location>
        <begin position="20"/>
        <end position="45"/>
    </location>
</feature>
<dbReference type="Pfam" id="PF20152">
    <property type="entry name" value="DUF6534"/>
    <property type="match status" value="1"/>
</dbReference>
<dbReference type="HOGENOM" id="CLU_046025_5_4_1"/>
<feature type="transmembrane region" description="Helical" evidence="1">
    <location>
        <begin position="128"/>
        <end position="148"/>
    </location>
</feature>
<feature type="transmembrane region" description="Helical" evidence="1">
    <location>
        <begin position="57"/>
        <end position="81"/>
    </location>
</feature>
<keyword evidence="1" id="KW-0472">Membrane</keyword>
<feature type="transmembrane region" description="Helical" evidence="1">
    <location>
        <begin position="168"/>
        <end position="191"/>
    </location>
</feature>
<reference evidence="4" key="2">
    <citation type="submission" date="2015-01" db="EMBL/GenBank/DDBJ databases">
        <title>Evolutionary Origins and Diversification of the Mycorrhizal Mutualists.</title>
        <authorList>
            <consortium name="DOE Joint Genome Institute"/>
            <consortium name="Mycorrhizal Genomics Consortium"/>
            <person name="Kohler A."/>
            <person name="Kuo A."/>
            <person name="Nagy L.G."/>
            <person name="Floudas D."/>
            <person name="Copeland A."/>
            <person name="Barry K.W."/>
            <person name="Cichocki N."/>
            <person name="Veneault-Fourrey C."/>
            <person name="LaButti K."/>
            <person name="Lindquist E.A."/>
            <person name="Lipzen A."/>
            <person name="Lundell T."/>
            <person name="Morin E."/>
            <person name="Murat C."/>
            <person name="Riley R."/>
            <person name="Ohm R."/>
            <person name="Sun H."/>
            <person name="Tunlid A."/>
            <person name="Henrissat B."/>
            <person name="Grigoriev I.V."/>
            <person name="Hibbett D.S."/>
            <person name="Martin F."/>
        </authorList>
    </citation>
    <scope>NUCLEOTIDE SEQUENCE [LARGE SCALE GENOMIC DNA]</scope>
    <source>
        <strain evidence="4">F 1598</strain>
    </source>
</reference>
<dbReference type="EMBL" id="KN832970">
    <property type="protein sequence ID" value="KIM92199.1"/>
    <property type="molecule type" value="Genomic_DNA"/>
</dbReference>
<dbReference type="Proteomes" id="UP000054166">
    <property type="component" value="Unassembled WGS sequence"/>
</dbReference>
<keyword evidence="1" id="KW-0812">Transmembrane</keyword>
<dbReference type="STRING" id="765440.A0A0C3GKU4"/>
<dbReference type="PANTHER" id="PTHR40465:SF1">
    <property type="entry name" value="DUF6534 DOMAIN-CONTAINING PROTEIN"/>
    <property type="match status" value="1"/>
</dbReference>
<reference evidence="3 4" key="1">
    <citation type="submission" date="2014-04" db="EMBL/GenBank/DDBJ databases">
        <authorList>
            <consortium name="DOE Joint Genome Institute"/>
            <person name="Kuo A."/>
            <person name="Tarkka M."/>
            <person name="Buscot F."/>
            <person name="Kohler A."/>
            <person name="Nagy L.G."/>
            <person name="Floudas D."/>
            <person name="Copeland A."/>
            <person name="Barry K.W."/>
            <person name="Cichocki N."/>
            <person name="Veneault-Fourrey C."/>
            <person name="LaButti K."/>
            <person name="Lindquist E.A."/>
            <person name="Lipzen A."/>
            <person name="Lundell T."/>
            <person name="Morin E."/>
            <person name="Murat C."/>
            <person name="Sun H."/>
            <person name="Tunlid A."/>
            <person name="Henrissat B."/>
            <person name="Grigoriev I.V."/>
            <person name="Hibbett D.S."/>
            <person name="Martin F."/>
            <person name="Nordberg H.P."/>
            <person name="Cantor M.N."/>
            <person name="Hua S.X."/>
        </authorList>
    </citation>
    <scope>NUCLEOTIDE SEQUENCE [LARGE SCALE GENOMIC DNA]</scope>
    <source>
        <strain evidence="3 4">F 1598</strain>
    </source>
</reference>
<proteinExistence type="predicted"/>
<evidence type="ECO:0000259" key="2">
    <source>
        <dbReference type="Pfam" id="PF20152"/>
    </source>
</evidence>
<sequence length="333" mass="37053">MSLPGISPTAALPFDVNNTIGALLIGGLLATALWGITCAQMFVFFQYKGDDSLRTKLLVIFLWCLDTFNTALNFHFLYYYLVSNYVNPLAIASPVWSLVLHVTITTVTDCLIRLLFARRVYRLSHGNIIVTAAIVAITMVDLTCGLIITIKGFKITFFTQLGDLSTLFYLNFAAGFSGDLCVAVALCFYLYKSRTGFQRTDNMISVLIGYTINTGLLTTINALLSLVFYIAMPTNYDFIASYLLLPELYLNSYIATLNAREYLRDKTDGVVSIHLSHLSPSSRGYNTGVDSQPSAVQKRSNELAISVETVVNSKTDEYVEYEKKRRPKTQSSV</sequence>
<feature type="transmembrane region" description="Helical" evidence="1">
    <location>
        <begin position="238"/>
        <end position="257"/>
    </location>
</feature>
<evidence type="ECO:0000313" key="4">
    <source>
        <dbReference type="Proteomes" id="UP000054166"/>
    </source>
</evidence>
<dbReference type="OrthoDB" id="3214861at2759"/>
<dbReference type="InterPro" id="IPR045339">
    <property type="entry name" value="DUF6534"/>
</dbReference>
<accession>A0A0C3GKU4</accession>
<feature type="domain" description="DUF6534" evidence="2">
    <location>
        <begin position="178"/>
        <end position="262"/>
    </location>
</feature>
<feature type="transmembrane region" description="Helical" evidence="1">
    <location>
        <begin position="203"/>
        <end position="232"/>
    </location>
</feature>
<evidence type="ECO:0000313" key="3">
    <source>
        <dbReference type="EMBL" id="KIM92199.1"/>
    </source>
</evidence>
<dbReference type="PANTHER" id="PTHR40465">
    <property type="entry name" value="CHROMOSOME 1, WHOLE GENOME SHOTGUN SEQUENCE"/>
    <property type="match status" value="1"/>
</dbReference>
<name>A0A0C3GKU4_PILCF</name>
<gene>
    <name evidence="3" type="ORF">PILCRDRAFT_114292</name>
</gene>